<accession>A0ABR8S040</accession>
<feature type="compositionally biased region" description="Basic and acidic residues" evidence="1">
    <location>
        <begin position="12"/>
        <end position="29"/>
    </location>
</feature>
<keyword evidence="4" id="KW-1185">Reference proteome</keyword>
<keyword evidence="2" id="KW-1133">Transmembrane helix</keyword>
<organism evidence="3 4">
    <name type="scientific">Microbacterium pullorum</name>
    <dbReference type="NCBI Taxonomy" id="2762236"/>
    <lineage>
        <taxon>Bacteria</taxon>
        <taxon>Bacillati</taxon>
        <taxon>Actinomycetota</taxon>
        <taxon>Actinomycetes</taxon>
        <taxon>Micrococcales</taxon>
        <taxon>Microbacteriaceae</taxon>
        <taxon>Microbacterium</taxon>
    </lineage>
</organism>
<dbReference type="RefSeq" id="WP_191717866.1">
    <property type="nucleotide sequence ID" value="NZ_JACSQP010000002.1"/>
</dbReference>
<dbReference type="EMBL" id="JACSQP010000002">
    <property type="protein sequence ID" value="MBD7956860.1"/>
    <property type="molecule type" value="Genomic_DNA"/>
</dbReference>
<evidence type="ECO:0000256" key="1">
    <source>
        <dbReference type="SAM" id="MobiDB-lite"/>
    </source>
</evidence>
<feature type="transmembrane region" description="Helical" evidence="2">
    <location>
        <begin position="39"/>
        <end position="58"/>
    </location>
</feature>
<feature type="region of interest" description="Disordered" evidence="1">
    <location>
        <begin position="12"/>
        <end position="31"/>
    </location>
</feature>
<keyword evidence="2" id="KW-0812">Transmembrane</keyword>
<reference evidence="3 4" key="1">
    <citation type="submission" date="2020-08" db="EMBL/GenBank/DDBJ databases">
        <title>A Genomic Blueprint of the Chicken Gut Microbiome.</title>
        <authorList>
            <person name="Gilroy R."/>
            <person name="Ravi A."/>
            <person name="Getino M."/>
            <person name="Pursley I."/>
            <person name="Horton D.L."/>
            <person name="Alikhan N.-F."/>
            <person name="Baker D."/>
            <person name="Gharbi K."/>
            <person name="Hall N."/>
            <person name="Watson M."/>
            <person name="Adriaenssens E.M."/>
            <person name="Foster-Nyarko E."/>
            <person name="Jarju S."/>
            <person name="Secka A."/>
            <person name="Antonio M."/>
            <person name="Oren A."/>
            <person name="Chaudhuri R."/>
            <person name="La Ragione R.M."/>
            <person name="Hildebrand F."/>
            <person name="Pallen M.J."/>
        </authorList>
    </citation>
    <scope>NUCLEOTIDE SEQUENCE [LARGE SCALE GENOMIC DNA]</scope>
    <source>
        <strain evidence="3 4">Sa4CUA7</strain>
    </source>
</reference>
<dbReference type="Proteomes" id="UP000648352">
    <property type="component" value="Unassembled WGS sequence"/>
</dbReference>
<comment type="caution">
    <text evidence="3">The sequence shown here is derived from an EMBL/GenBank/DDBJ whole genome shotgun (WGS) entry which is preliminary data.</text>
</comment>
<protein>
    <submittedName>
        <fullName evidence="3">DUF4245 family protein</fullName>
    </submittedName>
</protein>
<dbReference type="Pfam" id="PF14030">
    <property type="entry name" value="DUF4245"/>
    <property type="match status" value="1"/>
</dbReference>
<evidence type="ECO:0000313" key="4">
    <source>
        <dbReference type="Proteomes" id="UP000648352"/>
    </source>
</evidence>
<gene>
    <name evidence="3" type="ORF">H9651_04365</name>
</gene>
<dbReference type="InterPro" id="IPR025339">
    <property type="entry name" value="DUF4245"/>
</dbReference>
<sequence length="212" mass="22284">MASSPRIVAELGRPETPEETAARKAESSRVHRTSRTTRNLVAALLVTLAVVLVIVFGVPRGAIPPAEPIDVATEAAEVAASLDRTVVVPDAPDDWTVNRATVDGDGATRAWTVVYAPQRGFVNVAQGFDADAAWTSRMLSGRSATDTTTIDGIEWTVYEISDPSSNANISYALSTPAGADTVMIYGATDADTAAVVAASLADDVRTLREENP</sequence>
<evidence type="ECO:0000313" key="3">
    <source>
        <dbReference type="EMBL" id="MBD7956860.1"/>
    </source>
</evidence>
<proteinExistence type="predicted"/>
<name>A0ABR8S040_9MICO</name>
<keyword evidence="2" id="KW-0472">Membrane</keyword>
<evidence type="ECO:0000256" key="2">
    <source>
        <dbReference type="SAM" id="Phobius"/>
    </source>
</evidence>